<proteinExistence type="predicted"/>
<dbReference type="PROSITE" id="PS51257">
    <property type="entry name" value="PROKAR_LIPOPROTEIN"/>
    <property type="match status" value="1"/>
</dbReference>
<evidence type="ECO:0008006" key="4">
    <source>
        <dbReference type="Google" id="ProtNLM"/>
    </source>
</evidence>
<name>A0ABR7CEA1_9BACE</name>
<gene>
    <name evidence="2" type="ORF">H8S67_15815</name>
</gene>
<comment type="caution">
    <text evidence="2">The sequence shown here is derived from an EMBL/GenBank/DDBJ whole genome shotgun (WGS) entry which is preliminary data.</text>
</comment>
<dbReference type="EMBL" id="JACOOE010000008">
    <property type="protein sequence ID" value="MBC5606126.1"/>
    <property type="molecule type" value="Genomic_DNA"/>
</dbReference>
<evidence type="ECO:0000256" key="1">
    <source>
        <dbReference type="SAM" id="MobiDB-lite"/>
    </source>
</evidence>
<keyword evidence="3" id="KW-1185">Reference proteome</keyword>
<evidence type="ECO:0000313" key="3">
    <source>
        <dbReference type="Proteomes" id="UP000600600"/>
    </source>
</evidence>
<dbReference type="Proteomes" id="UP000600600">
    <property type="component" value="Unassembled WGS sequence"/>
</dbReference>
<organism evidence="2 3">
    <name type="scientific">Bacteroides difficilis</name>
    <dbReference type="NCBI Taxonomy" id="2763021"/>
    <lineage>
        <taxon>Bacteria</taxon>
        <taxon>Pseudomonadati</taxon>
        <taxon>Bacteroidota</taxon>
        <taxon>Bacteroidia</taxon>
        <taxon>Bacteroidales</taxon>
        <taxon>Bacteroidaceae</taxon>
        <taxon>Bacteroides</taxon>
    </lineage>
</organism>
<protein>
    <recommendedName>
        <fullName evidence="4">Lipoprotein</fullName>
    </recommendedName>
</protein>
<accession>A0ABR7CEA1</accession>
<feature type="region of interest" description="Disordered" evidence="1">
    <location>
        <begin position="219"/>
        <end position="244"/>
    </location>
</feature>
<reference evidence="2 3" key="1">
    <citation type="submission" date="2020-08" db="EMBL/GenBank/DDBJ databases">
        <title>Genome public.</title>
        <authorList>
            <person name="Liu C."/>
            <person name="Sun Q."/>
        </authorList>
    </citation>
    <scope>NUCLEOTIDE SEQUENCE [LARGE SCALE GENOMIC DNA]</scope>
    <source>
        <strain evidence="2 3">M27</strain>
    </source>
</reference>
<sequence>MKKIATVFILILLITSCNHKNKGLIIPQDSDSIIRVEKRNQEIQDSLNQIRTDSLSLIAWGDAKFGMSMKEVLATESFKNGYKYSSKDFNSISMDFDKIWKLKEIFNLNLSVGQLEAYFQEDELTKIEIESYKLTADKIKELVADCDIFIKNFTNKYGNPSYQCSRVNILNFEAGTVFTYARFRIGSKSITIKLGERNSGHKYYYIIYIENDKFPKKKHIQTEKEKREEQKRMEETEKIRNNSF</sequence>
<dbReference type="RefSeq" id="WP_186967938.1">
    <property type="nucleotide sequence ID" value="NZ_JACOOE010000008.1"/>
</dbReference>
<evidence type="ECO:0000313" key="2">
    <source>
        <dbReference type="EMBL" id="MBC5606126.1"/>
    </source>
</evidence>